<keyword evidence="5" id="KW-1185">Reference proteome</keyword>
<dbReference type="PROSITE" id="PS51257">
    <property type="entry name" value="PROKAR_LIPOPROTEIN"/>
    <property type="match status" value="1"/>
</dbReference>
<protein>
    <submittedName>
        <fullName evidence="4">CDP-diacylglycerol---serine O-phosphatidyltransferase</fullName>
    </submittedName>
</protein>
<dbReference type="Gene3D" id="1.20.120.1760">
    <property type="match status" value="1"/>
</dbReference>
<proteinExistence type="inferred from homology"/>
<keyword evidence="3" id="KW-1133">Transmembrane helix</keyword>
<evidence type="ECO:0000256" key="3">
    <source>
        <dbReference type="SAM" id="Phobius"/>
    </source>
</evidence>
<reference evidence="4 5" key="1">
    <citation type="submission" date="2016-10" db="EMBL/GenBank/DDBJ databases">
        <authorList>
            <person name="Varghese N."/>
            <person name="Submissions S."/>
        </authorList>
    </citation>
    <scope>NUCLEOTIDE SEQUENCE [LARGE SCALE GENOMIC DNA]</scope>
    <source>
        <strain evidence="4 5">DSM 25353</strain>
    </source>
</reference>
<keyword evidence="3" id="KW-0472">Membrane</keyword>
<organism evidence="4 5">
    <name type="scientific">Hydrobacter penzbergensis</name>
    <dbReference type="NCBI Taxonomy" id="1235997"/>
    <lineage>
        <taxon>Bacteria</taxon>
        <taxon>Pseudomonadati</taxon>
        <taxon>Bacteroidota</taxon>
        <taxon>Chitinophagia</taxon>
        <taxon>Chitinophagales</taxon>
        <taxon>Chitinophagaceae</taxon>
        <taxon>Hydrobacter</taxon>
    </lineage>
</organism>
<comment type="similarity">
    <text evidence="2">Belongs to the CDP-alcohol phosphatidyltransferase class-I family.</text>
</comment>
<evidence type="ECO:0000256" key="2">
    <source>
        <dbReference type="RuleBase" id="RU003750"/>
    </source>
</evidence>
<dbReference type="Proteomes" id="UP000198711">
    <property type="component" value="Unassembled WGS sequence"/>
</dbReference>
<evidence type="ECO:0000313" key="5">
    <source>
        <dbReference type="Proteomes" id="UP000198711"/>
    </source>
</evidence>
<evidence type="ECO:0000313" key="4">
    <source>
        <dbReference type="EMBL" id="SDW23220.1"/>
    </source>
</evidence>
<dbReference type="RefSeq" id="WP_092721745.1">
    <property type="nucleotide sequence ID" value="NZ_FNNO01000001.1"/>
</dbReference>
<dbReference type="GO" id="GO:0016020">
    <property type="term" value="C:membrane"/>
    <property type="evidence" value="ECO:0007669"/>
    <property type="project" value="InterPro"/>
</dbReference>
<keyword evidence="3" id="KW-0812">Transmembrane</keyword>
<dbReference type="Pfam" id="PF01066">
    <property type="entry name" value="CDP-OH_P_transf"/>
    <property type="match status" value="1"/>
</dbReference>
<feature type="transmembrane region" description="Helical" evidence="3">
    <location>
        <begin position="146"/>
        <end position="166"/>
    </location>
</feature>
<dbReference type="InterPro" id="IPR000462">
    <property type="entry name" value="CDP-OH_P_trans"/>
</dbReference>
<dbReference type="InterPro" id="IPR043130">
    <property type="entry name" value="CDP-OH_PTrfase_TM_dom"/>
</dbReference>
<dbReference type="PROSITE" id="PS00379">
    <property type="entry name" value="CDP_ALCOHOL_P_TRANSF"/>
    <property type="match status" value="1"/>
</dbReference>
<evidence type="ECO:0000256" key="1">
    <source>
        <dbReference type="ARBA" id="ARBA00022679"/>
    </source>
</evidence>
<feature type="transmembrane region" description="Helical" evidence="3">
    <location>
        <begin position="215"/>
        <end position="245"/>
    </location>
</feature>
<comment type="caution">
    <text evidence="4">The sequence shown here is derived from an EMBL/GenBank/DDBJ whole genome shotgun (WGS) entry which is preliminary data.</text>
</comment>
<feature type="transmembrane region" description="Helical" evidence="3">
    <location>
        <begin position="82"/>
        <end position="101"/>
    </location>
</feature>
<gene>
    <name evidence="4" type="ORF">SAMN05444410_101574</name>
</gene>
<feature type="transmembrane region" description="Helical" evidence="3">
    <location>
        <begin position="181"/>
        <end position="203"/>
    </location>
</feature>
<accession>A0A8X8LDR2</accession>
<dbReference type="EMBL" id="FNNO01000001">
    <property type="protein sequence ID" value="SDW23220.1"/>
    <property type="molecule type" value="Genomic_DNA"/>
</dbReference>
<dbReference type="GO" id="GO:0008654">
    <property type="term" value="P:phospholipid biosynthetic process"/>
    <property type="evidence" value="ECO:0007669"/>
    <property type="project" value="InterPro"/>
</dbReference>
<feature type="transmembrane region" description="Helical" evidence="3">
    <location>
        <begin position="46"/>
        <end position="70"/>
    </location>
</feature>
<feature type="transmembrane region" description="Helical" evidence="3">
    <location>
        <begin position="116"/>
        <end position="134"/>
    </location>
</feature>
<dbReference type="GO" id="GO:0016780">
    <property type="term" value="F:phosphotransferase activity, for other substituted phosphate groups"/>
    <property type="evidence" value="ECO:0007669"/>
    <property type="project" value="InterPro"/>
</dbReference>
<sequence>MKQIPNLFTLLNLLFGCLAIVCIMQTGLTLAPQPDGEDLVMIPERIYMASLFIGLAALIDFFDGFTARLLKVSSDIGKQLDSLADVVSFGVAPGLIAYQFLRLCFAQQENGLDINALWLLPAFLLPCAGAYRLARFNIDTTQRNGFAGVPIPAAGLLVASFPLIYWNSSQFWVLKLLLNKWFWYLLVVVLSYLMVSTLPMMALKFKALSFKKLSPFILLAGIAVVGALLVGWLAVPVTFIAYVILSLSLKQQES</sequence>
<dbReference type="InterPro" id="IPR048254">
    <property type="entry name" value="CDP_ALCOHOL_P_TRANSF_CS"/>
</dbReference>
<name>A0A8X8LDR2_9BACT</name>
<keyword evidence="1 2" id="KW-0808">Transferase</keyword>
<dbReference type="AlphaFoldDB" id="A0A8X8LDR2"/>
<feature type="transmembrane region" description="Helical" evidence="3">
    <location>
        <begin position="7"/>
        <end position="26"/>
    </location>
</feature>